<reference evidence="1 2" key="1">
    <citation type="submission" date="2019-10" db="EMBL/GenBank/DDBJ databases">
        <title>Alkalibaculum tamaniensis sp.nov., a new alkaliphilic acetogen, isolated on methoxylated aromatics from a mud volcano.</title>
        <authorList>
            <person name="Khomyakova M.A."/>
            <person name="Merkel A.Y."/>
            <person name="Bonch-Osmolovskaya E.A."/>
            <person name="Slobodkin A.I."/>
        </authorList>
    </citation>
    <scope>NUCLEOTIDE SEQUENCE [LARGE SCALE GENOMIC DNA]</scope>
    <source>
        <strain evidence="1 2">M08DMB</strain>
    </source>
</reference>
<name>A0A6A7K8W5_9FIRM</name>
<evidence type="ECO:0000313" key="2">
    <source>
        <dbReference type="Proteomes" id="UP000440004"/>
    </source>
</evidence>
<dbReference type="RefSeq" id="WP_152803932.1">
    <property type="nucleotide sequence ID" value="NZ_WHNX01000012.1"/>
</dbReference>
<evidence type="ECO:0008006" key="3">
    <source>
        <dbReference type="Google" id="ProtNLM"/>
    </source>
</evidence>
<dbReference type="EMBL" id="WHNX01000012">
    <property type="protein sequence ID" value="MPW25949.1"/>
    <property type="molecule type" value="Genomic_DNA"/>
</dbReference>
<dbReference type="AlphaFoldDB" id="A0A6A7K8W5"/>
<accession>A0A6A7K8W5</accession>
<comment type="caution">
    <text evidence="1">The sequence shown here is derived from an EMBL/GenBank/DDBJ whole genome shotgun (WGS) entry which is preliminary data.</text>
</comment>
<keyword evidence="2" id="KW-1185">Reference proteome</keyword>
<sequence length="159" mass="17897">MARVKITIDDKNLNKKIQQAMKVAPKETTRAMTDCVLDLAGESAKRAPIESGDLRNNCHAKLNNATIYENQSQKGVQVAGNLKATGEVGYSLPYAARQHEDLTMRHDRTDGYRIMSGKNAGQTVNMVAGGEAKFLERPFRERKQRYINRFKQIIARCLK</sequence>
<dbReference type="Proteomes" id="UP000440004">
    <property type="component" value="Unassembled WGS sequence"/>
</dbReference>
<protein>
    <recommendedName>
        <fullName evidence="3">HK97 gp10 family phage protein</fullName>
    </recommendedName>
</protein>
<evidence type="ECO:0000313" key="1">
    <source>
        <dbReference type="EMBL" id="MPW25949.1"/>
    </source>
</evidence>
<organism evidence="1 2">
    <name type="scientific">Alkalibaculum sporogenes</name>
    <dbReference type="NCBI Taxonomy" id="2655001"/>
    <lineage>
        <taxon>Bacteria</taxon>
        <taxon>Bacillati</taxon>
        <taxon>Bacillota</taxon>
        <taxon>Clostridia</taxon>
        <taxon>Eubacteriales</taxon>
        <taxon>Eubacteriaceae</taxon>
        <taxon>Alkalibaculum</taxon>
    </lineage>
</organism>
<proteinExistence type="predicted"/>
<gene>
    <name evidence="1" type="ORF">GC105_09115</name>
</gene>